<dbReference type="RefSeq" id="WP_345355494.1">
    <property type="nucleotide sequence ID" value="NZ_BAABII010000001.1"/>
</dbReference>
<dbReference type="SUPFAM" id="SSF88723">
    <property type="entry name" value="PIN domain-like"/>
    <property type="match status" value="1"/>
</dbReference>
<gene>
    <name evidence="6" type="ORF">AB8O55_16285</name>
</gene>
<evidence type="ECO:0000313" key="7">
    <source>
        <dbReference type="Proteomes" id="UP001564626"/>
    </source>
</evidence>
<dbReference type="InterPro" id="IPR029060">
    <property type="entry name" value="PIN-like_dom_sf"/>
</dbReference>
<sequence length="134" mass="14597">MIYFDSSALIKLIAPEPESPALSSWVRERLERRRATSALAKVDVMRRFRVDGPAAEDLAEIVLSKLDQLPVEQEVLDQAAELRFGVGPVDAVHLATAMAEPTLHAYLSYDPVLLDIAGKLGLRTASPGFDGVLV</sequence>
<comment type="caution">
    <text evidence="6">The sequence shown here is derived from an EMBL/GenBank/DDBJ whole genome shotgun (WGS) entry which is preliminary data.</text>
</comment>
<keyword evidence="3" id="KW-0378">Hydrolase</keyword>
<reference evidence="6 7" key="1">
    <citation type="submission" date="2024-08" db="EMBL/GenBank/DDBJ databases">
        <title>Genome mining of Saccharopolyspora cebuensis PGLac3 from Nigerian medicinal plant.</title>
        <authorList>
            <person name="Ezeobiora C.E."/>
            <person name="Igbokwe N.H."/>
            <person name="Amin D.H."/>
            <person name="Mendie U.E."/>
        </authorList>
    </citation>
    <scope>NUCLEOTIDE SEQUENCE [LARGE SCALE GENOMIC DNA]</scope>
    <source>
        <strain evidence="6 7">PGLac3</strain>
    </source>
</reference>
<dbReference type="EMBL" id="JBGEHV010000029">
    <property type="protein sequence ID" value="MEY8040969.1"/>
    <property type="molecule type" value="Genomic_DNA"/>
</dbReference>
<keyword evidence="4" id="KW-0460">Magnesium</keyword>
<accession>A0ABV4CIP1</accession>
<dbReference type="CDD" id="cd09874">
    <property type="entry name" value="PIN_MT3492-like"/>
    <property type="match status" value="1"/>
</dbReference>
<dbReference type="InterPro" id="IPR002716">
    <property type="entry name" value="PIN_dom"/>
</dbReference>
<proteinExistence type="predicted"/>
<keyword evidence="7" id="KW-1185">Reference proteome</keyword>
<dbReference type="Gene3D" id="3.40.50.1010">
    <property type="entry name" value="5'-nuclease"/>
    <property type="match status" value="1"/>
</dbReference>
<dbReference type="Pfam" id="PF01850">
    <property type="entry name" value="PIN"/>
    <property type="match status" value="1"/>
</dbReference>
<organism evidence="6 7">
    <name type="scientific">Saccharopolyspora cebuensis</name>
    <dbReference type="NCBI Taxonomy" id="418759"/>
    <lineage>
        <taxon>Bacteria</taxon>
        <taxon>Bacillati</taxon>
        <taxon>Actinomycetota</taxon>
        <taxon>Actinomycetes</taxon>
        <taxon>Pseudonocardiales</taxon>
        <taxon>Pseudonocardiaceae</taxon>
        <taxon>Saccharopolyspora</taxon>
    </lineage>
</organism>
<dbReference type="Proteomes" id="UP001564626">
    <property type="component" value="Unassembled WGS sequence"/>
</dbReference>
<evidence type="ECO:0000256" key="1">
    <source>
        <dbReference type="ARBA" id="ARBA00022722"/>
    </source>
</evidence>
<keyword evidence="1" id="KW-0540">Nuclease</keyword>
<evidence type="ECO:0000256" key="4">
    <source>
        <dbReference type="ARBA" id="ARBA00022842"/>
    </source>
</evidence>
<evidence type="ECO:0000313" key="6">
    <source>
        <dbReference type="EMBL" id="MEY8040969.1"/>
    </source>
</evidence>
<evidence type="ECO:0000256" key="3">
    <source>
        <dbReference type="ARBA" id="ARBA00022801"/>
    </source>
</evidence>
<evidence type="ECO:0000256" key="2">
    <source>
        <dbReference type="ARBA" id="ARBA00022723"/>
    </source>
</evidence>
<name>A0ABV4CIP1_9PSEU</name>
<keyword evidence="2" id="KW-0479">Metal-binding</keyword>
<protein>
    <submittedName>
        <fullName evidence="6">Type II toxin-antitoxin system VapC family toxin</fullName>
    </submittedName>
</protein>
<feature type="domain" description="PIN" evidence="5">
    <location>
        <begin position="2"/>
        <end position="100"/>
    </location>
</feature>
<evidence type="ECO:0000259" key="5">
    <source>
        <dbReference type="Pfam" id="PF01850"/>
    </source>
</evidence>